<protein>
    <submittedName>
        <fullName evidence="2">Uncharacterized protein</fullName>
    </submittedName>
</protein>
<proteinExistence type="predicted"/>
<name>A0A8X7V4U3_BRACI</name>
<feature type="region of interest" description="Disordered" evidence="1">
    <location>
        <begin position="203"/>
        <end position="230"/>
    </location>
</feature>
<evidence type="ECO:0000256" key="1">
    <source>
        <dbReference type="SAM" id="MobiDB-lite"/>
    </source>
</evidence>
<feature type="compositionally biased region" description="Polar residues" evidence="1">
    <location>
        <begin position="203"/>
        <end position="226"/>
    </location>
</feature>
<accession>A0A8X7V4U3</accession>
<reference evidence="2 3" key="1">
    <citation type="submission" date="2020-02" db="EMBL/GenBank/DDBJ databases">
        <authorList>
            <person name="Ma Q."/>
            <person name="Huang Y."/>
            <person name="Song X."/>
            <person name="Pei D."/>
        </authorList>
    </citation>
    <scope>NUCLEOTIDE SEQUENCE [LARGE SCALE GENOMIC DNA]</scope>
    <source>
        <strain evidence="2">Sxm20200214</strain>
        <tissue evidence="2">Leaf</tissue>
    </source>
</reference>
<sequence length="250" mass="26599">MAIIQSVSARSSSPLPQSQVGEAKLAVFIPVSGESQLASTTVAKLDDPWEKESLLLPLSSSQKLGAWAKPLPTSSDQSAVTVLMQTTKNLLSDLSSESQWPSLSEAHSNQRRKLTFPTSVGEKNGESVDGIQDASKKLSEVKGSNRFANLASMEEKVAPKDVSSPSHSPVPTVVNDPAFVFNFSSPASQVMISEFGDPLAISSQGPTAATDTNIEGATSSYNSDMAQKSRGGRCLKTISKTKRYGVVHHY</sequence>
<dbReference type="AlphaFoldDB" id="A0A8X7V4U3"/>
<comment type="caution">
    <text evidence="2">The sequence shown here is derived from an EMBL/GenBank/DDBJ whole genome shotgun (WGS) entry which is preliminary data.</text>
</comment>
<dbReference type="Proteomes" id="UP000886595">
    <property type="component" value="Unassembled WGS sequence"/>
</dbReference>
<evidence type="ECO:0000313" key="2">
    <source>
        <dbReference type="EMBL" id="KAG2302222.1"/>
    </source>
</evidence>
<gene>
    <name evidence="2" type="ORF">Bca52824_030873</name>
</gene>
<keyword evidence="3" id="KW-1185">Reference proteome</keyword>
<organism evidence="2 3">
    <name type="scientific">Brassica carinata</name>
    <name type="common">Ethiopian mustard</name>
    <name type="synonym">Abyssinian cabbage</name>
    <dbReference type="NCBI Taxonomy" id="52824"/>
    <lineage>
        <taxon>Eukaryota</taxon>
        <taxon>Viridiplantae</taxon>
        <taxon>Streptophyta</taxon>
        <taxon>Embryophyta</taxon>
        <taxon>Tracheophyta</taxon>
        <taxon>Spermatophyta</taxon>
        <taxon>Magnoliopsida</taxon>
        <taxon>eudicotyledons</taxon>
        <taxon>Gunneridae</taxon>
        <taxon>Pentapetalae</taxon>
        <taxon>rosids</taxon>
        <taxon>malvids</taxon>
        <taxon>Brassicales</taxon>
        <taxon>Brassicaceae</taxon>
        <taxon>Brassiceae</taxon>
        <taxon>Brassica</taxon>
    </lineage>
</organism>
<dbReference type="EMBL" id="JAAMPC010000007">
    <property type="protein sequence ID" value="KAG2302222.1"/>
    <property type="molecule type" value="Genomic_DNA"/>
</dbReference>
<evidence type="ECO:0000313" key="3">
    <source>
        <dbReference type="Proteomes" id="UP000886595"/>
    </source>
</evidence>
<feature type="region of interest" description="Disordered" evidence="1">
    <location>
        <begin position="101"/>
        <end position="128"/>
    </location>
</feature>